<sequence length="144" mass="15349">MTNNCWFCTDDRGTDAPPGGWFLDDGTWRAGAAPPSMAAAGTVILEARRHVVDQGGFDEHEAATFVPVVGGLLAAMRTGLGCERVYQWSTMAAFEHFHVWLLPWRTSSLHEGPAHLVDVVHHPASDAEAAEAAARVAASMGVPA</sequence>
<evidence type="ECO:0000313" key="2">
    <source>
        <dbReference type="Proteomes" id="UP000559182"/>
    </source>
</evidence>
<evidence type="ECO:0000313" key="1">
    <source>
        <dbReference type="EMBL" id="MBB2893710.1"/>
    </source>
</evidence>
<organism evidence="1 2">
    <name type="scientific">Flexivirga oryzae</name>
    <dbReference type="NCBI Taxonomy" id="1794944"/>
    <lineage>
        <taxon>Bacteria</taxon>
        <taxon>Bacillati</taxon>
        <taxon>Actinomycetota</taxon>
        <taxon>Actinomycetes</taxon>
        <taxon>Micrococcales</taxon>
        <taxon>Dermacoccaceae</taxon>
        <taxon>Flexivirga</taxon>
    </lineage>
</organism>
<dbReference type="Proteomes" id="UP000559182">
    <property type="component" value="Unassembled WGS sequence"/>
</dbReference>
<comment type="caution">
    <text evidence="1">The sequence shown here is derived from an EMBL/GenBank/DDBJ whole genome shotgun (WGS) entry which is preliminary data.</text>
</comment>
<name>A0A839N7H0_9MICO</name>
<proteinExistence type="predicted"/>
<dbReference type="SUPFAM" id="SSF54197">
    <property type="entry name" value="HIT-like"/>
    <property type="match status" value="1"/>
</dbReference>
<protein>
    <recommendedName>
        <fullName evidence="3">Diadenosine tetraphosphate hydrolase</fullName>
    </recommendedName>
</protein>
<gene>
    <name evidence="1" type="ORF">FHU39_003741</name>
</gene>
<dbReference type="AlphaFoldDB" id="A0A839N7H0"/>
<evidence type="ECO:0008006" key="3">
    <source>
        <dbReference type="Google" id="ProtNLM"/>
    </source>
</evidence>
<accession>A0A839N7H0</accession>
<reference evidence="1 2" key="1">
    <citation type="submission" date="2020-08" db="EMBL/GenBank/DDBJ databases">
        <title>Sequencing the genomes of 1000 actinobacteria strains.</title>
        <authorList>
            <person name="Klenk H.-P."/>
        </authorList>
    </citation>
    <scope>NUCLEOTIDE SEQUENCE [LARGE SCALE GENOMIC DNA]</scope>
    <source>
        <strain evidence="1 2">DSM 105369</strain>
    </source>
</reference>
<keyword evidence="2" id="KW-1185">Reference proteome</keyword>
<dbReference type="Gene3D" id="3.30.428.10">
    <property type="entry name" value="HIT-like"/>
    <property type="match status" value="1"/>
</dbReference>
<dbReference type="InterPro" id="IPR036265">
    <property type="entry name" value="HIT-like_sf"/>
</dbReference>
<dbReference type="RefSeq" id="WP_183322158.1">
    <property type="nucleotide sequence ID" value="NZ_JACHVQ010000003.1"/>
</dbReference>
<dbReference type="EMBL" id="JACHVQ010000003">
    <property type="protein sequence ID" value="MBB2893710.1"/>
    <property type="molecule type" value="Genomic_DNA"/>
</dbReference>